<accession>A0A8H5D2M9</accession>
<comment type="caution">
    <text evidence="2">The sequence shown here is derived from an EMBL/GenBank/DDBJ whole genome shotgun (WGS) entry which is preliminary data.</text>
</comment>
<evidence type="ECO:0000313" key="2">
    <source>
        <dbReference type="EMBL" id="KAF5351593.1"/>
    </source>
</evidence>
<keyword evidence="3" id="KW-1185">Reference proteome</keyword>
<proteinExistence type="predicted"/>
<evidence type="ECO:0000313" key="3">
    <source>
        <dbReference type="Proteomes" id="UP000559256"/>
    </source>
</evidence>
<name>A0A8H5D2M9_9AGAR</name>
<gene>
    <name evidence="2" type="ORF">D9758_007168</name>
</gene>
<feature type="region of interest" description="Disordered" evidence="1">
    <location>
        <begin position="1"/>
        <end position="72"/>
    </location>
</feature>
<reference evidence="2 3" key="1">
    <citation type="journal article" date="2020" name="ISME J.">
        <title>Uncovering the hidden diversity of litter-decomposition mechanisms in mushroom-forming fungi.</title>
        <authorList>
            <person name="Floudas D."/>
            <person name="Bentzer J."/>
            <person name="Ahren D."/>
            <person name="Johansson T."/>
            <person name="Persson P."/>
            <person name="Tunlid A."/>
        </authorList>
    </citation>
    <scope>NUCLEOTIDE SEQUENCE [LARGE SCALE GENOMIC DNA]</scope>
    <source>
        <strain evidence="2 3">CBS 291.85</strain>
    </source>
</reference>
<organism evidence="2 3">
    <name type="scientific">Tetrapyrgos nigripes</name>
    <dbReference type="NCBI Taxonomy" id="182062"/>
    <lineage>
        <taxon>Eukaryota</taxon>
        <taxon>Fungi</taxon>
        <taxon>Dikarya</taxon>
        <taxon>Basidiomycota</taxon>
        <taxon>Agaricomycotina</taxon>
        <taxon>Agaricomycetes</taxon>
        <taxon>Agaricomycetidae</taxon>
        <taxon>Agaricales</taxon>
        <taxon>Marasmiineae</taxon>
        <taxon>Marasmiaceae</taxon>
        <taxon>Tetrapyrgos</taxon>
    </lineage>
</organism>
<dbReference type="EMBL" id="JAACJM010000069">
    <property type="protein sequence ID" value="KAF5351593.1"/>
    <property type="molecule type" value="Genomic_DNA"/>
</dbReference>
<feature type="compositionally biased region" description="Acidic residues" evidence="1">
    <location>
        <begin position="52"/>
        <end position="62"/>
    </location>
</feature>
<evidence type="ECO:0000256" key="1">
    <source>
        <dbReference type="SAM" id="MobiDB-lite"/>
    </source>
</evidence>
<dbReference type="AlphaFoldDB" id="A0A8H5D2M9"/>
<protein>
    <submittedName>
        <fullName evidence="2">Uncharacterized protein</fullName>
    </submittedName>
</protein>
<dbReference type="Proteomes" id="UP000559256">
    <property type="component" value="Unassembled WGS sequence"/>
</dbReference>
<sequence length="91" mass="10293">MASSEDKARPPQLSLPKEHDYAPRPDVSPGPSTRDQTPTEDTDSDTATNTSDEFDWDEEEEVKEGQKELGAKRGRALYMAFMRLARHVSHF</sequence>